<feature type="transmembrane region" description="Helical" evidence="1">
    <location>
        <begin position="152"/>
        <end position="171"/>
    </location>
</feature>
<evidence type="ECO:0000256" key="1">
    <source>
        <dbReference type="SAM" id="Phobius"/>
    </source>
</evidence>
<keyword evidence="1" id="KW-0812">Transmembrane</keyword>
<dbReference type="InterPro" id="IPR002789">
    <property type="entry name" value="HerA_central"/>
</dbReference>
<dbReference type="RefSeq" id="WP_012506646.1">
    <property type="nucleotide sequence ID" value="NC_011059.1"/>
</dbReference>
<evidence type="ECO:0000259" key="2">
    <source>
        <dbReference type="SMART" id="SM00382"/>
    </source>
</evidence>
<keyword evidence="1" id="KW-0472">Membrane</keyword>
<dbReference type="eggNOG" id="COG0433">
    <property type="taxonomic scope" value="Bacteria"/>
</dbReference>
<dbReference type="HOGENOM" id="CLU_367957_0_0_10"/>
<dbReference type="InterPro" id="IPR003593">
    <property type="entry name" value="AAA+_ATPase"/>
</dbReference>
<proteinExistence type="predicted"/>
<name>B4S5R7_PROA2</name>
<dbReference type="KEGG" id="paa:Paes_2109"/>
<dbReference type="InterPro" id="IPR008571">
    <property type="entry name" value="HerA-like"/>
</dbReference>
<dbReference type="AlphaFoldDB" id="B4S5R7"/>
<feature type="domain" description="AAA+ ATPase" evidence="2">
    <location>
        <begin position="417"/>
        <end position="660"/>
    </location>
</feature>
<keyword evidence="1" id="KW-1133">Transmembrane helix</keyword>
<protein>
    <recommendedName>
        <fullName evidence="2">AAA+ ATPase domain-containing protein</fullName>
    </recommendedName>
</protein>
<dbReference type="EMBL" id="CP001108">
    <property type="protein sequence ID" value="ACF47114.1"/>
    <property type="molecule type" value="Genomic_DNA"/>
</dbReference>
<sequence length="688" mass="78410">MSKTYRLTLIALSLFFLLVVGYGITGNMAFVLNDFWFTSGLLLLILLSLIDQPHFSKDSNIFINAVTACVSLLLVEKANRDFIFWLFFSMTIYLLLSSYLLLWVRQKQLVEESNAVKFFSRFNREIGKPEALFSSFFLWGTFKQFGAASNEFNALLLFWVIFIILNIPSLSRTIEDLFVSKKEKRSEGALGQIFGVQSKNTFLVKMYDSSTRVAKARIFDFVEFQYSTDQLVRRGILLDTYLLNQEQWVKVLTNPQIENIFAETNHLEKHTLDVVYKLKDIPENEFLQRFVGIITDSSTINKIRFIFNSKIEIYEGQLLEVAINNTTVLYQIVEGVAKIETLEHKNQTGLIIGEAIQLGTWNKEKFQFEQFVWVPAINSPVFIASDIEEPELEQDEYVIGNIPNTNYPVTLNKRTAMSHHLAVIGVTGTGKSIFARNLIREYLNDSDVKIICVDFTGEYEGKFHDLNPKQVIDKTVSGQLFKDIDFIEREIGGNYNKDTDASRARKFEVSSKIHAEVKSYLEGDDQLAIFELPHVDNTSGVLTYTKAFFKTLFQIAKQEGNYGKRVCLVLEEAHTIVPEWNFSGVSDKVSQPLLNSIAQIALQGRKYNVGLMVIAQRTANVSKTILTQCNTIISFQEFDKTSSDFLANYFGQDIVGSLTKLQFRQAIAAGKAFRSSVPMIFEVPEITE</sequence>
<gene>
    <name evidence="3" type="ordered locus">Paes_2109</name>
</gene>
<feature type="transmembrane region" description="Helical" evidence="1">
    <location>
        <begin position="82"/>
        <end position="104"/>
    </location>
</feature>
<accession>B4S5R7</accession>
<dbReference type="PANTHER" id="PTHR42957">
    <property type="entry name" value="HELICASE MJ1565-RELATED"/>
    <property type="match status" value="1"/>
</dbReference>
<evidence type="ECO:0000313" key="3">
    <source>
        <dbReference type="EMBL" id="ACF47114.1"/>
    </source>
</evidence>
<keyword evidence="4" id="KW-1185">Reference proteome</keyword>
<evidence type="ECO:0000313" key="4">
    <source>
        <dbReference type="Proteomes" id="UP000002725"/>
    </source>
</evidence>
<dbReference type="Pfam" id="PF01935">
    <property type="entry name" value="DUF87"/>
    <property type="match status" value="1"/>
</dbReference>
<dbReference type="SUPFAM" id="SSF52540">
    <property type="entry name" value="P-loop containing nucleoside triphosphate hydrolases"/>
    <property type="match status" value="1"/>
</dbReference>
<reference evidence="3" key="1">
    <citation type="submission" date="2008-06" db="EMBL/GenBank/DDBJ databases">
        <title>Complete sequence of chromosome of Prosthecochloris aestuarii DSM 271.</title>
        <authorList>
            <consortium name="US DOE Joint Genome Institute"/>
            <person name="Lucas S."/>
            <person name="Copeland A."/>
            <person name="Lapidus A."/>
            <person name="Glavina del Rio T."/>
            <person name="Dalin E."/>
            <person name="Tice H."/>
            <person name="Bruce D."/>
            <person name="Goodwin L."/>
            <person name="Pitluck S."/>
            <person name="Schmutz J."/>
            <person name="Larimer F."/>
            <person name="Land M."/>
            <person name="Hauser L."/>
            <person name="Kyrpides N."/>
            <person name="Anderson I."/>
            <person name="Liu Z."/>
            <person name="Li T."/>
            <person name="Zhao F."/>
            <person name="Overmann J."/>
            <person name="Bryant D.A."/>
            <person name="Richardson P."/>
        </authorList>
    </citation>
    <scope>NUCLEOTIDE SEQUENCE [LARGE SCALE GENOMIC DNA]</scope>
    <source>
        <strain evidence="3">DSM 271</strain>
    </source>
</reference>
<dbReference type="SMART" id="SM00382">
    <property type="entry name" value="AAA"/>
    <property type="match status" value="1"/>
</dbReference>
<organism evidence="3 4">
    <name type="scientific">Prosthecochloris aestuarii (strain DSM 271 / SK 413)</name>
    <dbReference type="NCBI Taxonomy" id="290512"/>
    <lineage>
        <taxon>Bacteria</taxon>
        <taxon>Pseudomonadati</taxon>
        <taxon>Chlorobiota</taxon>
        <taxon>Chlorobiia</taxon>
        <taxon>Chlorobiales</taxon>
        <taxon>Chlorobiaceae</taxon>
        <taxon>Prosthecochloris</taxon>
    </lineage>
</organism>
<dbReference type="Proteomes" id="UP000002725">
    <property type="component" value="Chromosome"/>
</dbReference>
<dbReference type="InterPro" id="IPR027417">
    <property type="entry name" value="P-loop_NTPase"/>
</dbReference>
<dbReference type="PANTHER" id="PTHR42957:SF1">
    <property type="entry name" value="HELICASE MJ1565-RELATED"/>
    <property type="match status" value="1"/>
</dbReference>
<dbReference type="Gene3D" id="3.40.50.300">
    <property type="entry name" value="P-loop containing nucleotide triphosphate hydrolases"/>
    <property type="match status" value="1"/>
</dbReference>